<keyword evidence="7 9" id="KW-0255">Endonuclease</keyword>
<evidence type="ECO:0000256" key="9">
    <source>
        <dbReference type="HAMAP-Rule" id="MF_01853"/>
    </source>
</evidence>
<keyword evidence="4 9" id="KW-0963">Cytoplasm</keyword>
<evidence type="ECO:0000313" key="11">
    <source>
        <dbReference type="EMBL" id="QKQ99741.1"/>
    </source>
</evidence>
<dbReference type="GO" id="GO:0032790">
    <property type="term" value="P:ribosome disassembly"/>
    <property type="evidence" value="ECO:0007669"/>
    <property type="project" value="TreeGrafter"/>
</dbReference>
<dbReference type="InterPro" id="IPR005140">
    <property type="entry name" value="eRF1_Pelota-like_N"/>
</dbReference>
<dbReference type="InterPro" id="IPR005142">
    <property type="entry name" value="eRF1_3"/>
</dbReference>
<sequence>MKILEYDERTSALKLYVENEDDLWLIHMIIAKGDRVVARTTRDVSMGNESRRVPMVIELEVEFTEFQPFTSRLRIHGIVRDAPEKYGIKGSHHTINLNLGDEIVIIKPSWPKAILERIKKHTEKNRKVMIVLADQDEFLVALPMEQGIKVLAERNLPGVSKEDGSFEDLASVVAKEIELYLSQYPVEAIIIAGPGPFKEILKGKLKTKSKIYLDSVSSASRSGLAEIMKRDIIDQVIRDYEISLATRELEKALGLLAQNSSLVIYGQEEVEKAASFGAVETLLVTDEMLSVQDEERRKKIEMIMEEVENKGGKVMIVPKDSPIFHQLQNLTGLLAILRFRIN</sequence>
<dbReference type="AlphaFoldDB" id="A0A6N0NSR7"/>
<evidence type="ECO:0000256" key="6">
    <source>
        <dbReference type="ARBA" id="ARBA00022723"/>
    </source>
</evidence>
<dbReference type="Proteomes" id="UP000509301">
    <property type="component" value="Chromosome"/>
</dbReference>
<dbReference type="InterPro" id="IPR023521">
    <property type="entry name" value="Pelota_arc"/>
</dbReference>
<dbReference type="OrthoDB" id="31300at2157"/>
<feature type="domain" description="eRF1/Pelota-like N-terminal" evidence="10">
    <location>
        <begin position="1"/>
        <end position="123"/>
    </location>
</feature>
<evidence type="ECO:0000256" key="3">
    <source>
        <dbReference type="ARBA" id="ARBA00009504"/>
    </source>
</evidence>
<dbReference type="GO" id="GO:0070651">
    <property type="term" value="P:nonfunctional rRNA decay"/>
    <property type="evidence" value="ECO:0007669"/>
    <property type="project" value="TreeGrafter"/>
</dbReference>
<dbReference type="SUPFAM" id="SSF55315">
    <property type="entry name" value="L30e-like"/>
    <property type="match status" value="1"/>
</dbReference>
<comment type="similarity">
    <text evidence="3 9">Belongs to the eukaryotic release factor 1 family. Pelota subfamily.</text>
</comment>
<accession>A0A6N0NSR7</accession>
<evidence type="ECO:0000313" key="12">
    <source>
        <dbReference type="Proteomes" id="UP000509301"/>
    </source>
</evidence>
<dbReference type="RefSeq" id="WP_174630004.1">
    <property type="nucleotide sequence ID" value="NZ_CP049074.1"/>
</dbReference>
<dbReference type="KEGG" id="mten:GWK48_04460"/>
<protein>
    <recommendedName>
        <fullName evidence="9">Protein pelota homolog</fullName>
        <ecNumber evidence="9">3.1.-.-</ecNumber>
    </recommendedName>
</protein>
<keyword evidence="8 9" id="KW-0378">Hydrolase</keyword>
<dbReference type="PANTHER" id="PTHR10853:SF0">
    <property type="entry name" value="PROTEIN PELOTA HOMOLOG"/>
    <property type="match status" value="1"/>
</dbReference>
<dbReference type="HAMAP" id="MF_01853">
    <property type="entry name" value="PelO"/>
    <property type="match status" value="1"/>
</dbReference>
<reference evidence="11 12" key="1">
    <citation type="submission" date="2020-02" db="EMBL/GenBank/DDBJ databases">
        <title>Comparative genome analysis reveals the metabolism and evolution of the thermophilic archaeal genus Metallosphaera.</title>
        <authorList>
            <person name="Jiang C."/>
        </authorList>
    </citation>
    <scope>NUCLEOTIDE SEQUENCE [LARGE SCALE GENOMIC DNA]</scope>
    <source>
        <strain evidence="11 12">Ric-A</strain>
    </source>
</reference>
<comment type="subcellular location">
    <subcellularLocation>
        <location evidence="2 9">Cytoplasm</location>
    </subcellularLocation>
</comment>
<keyword evidence="12" id="KW-1185">Reference proteome</keyword>
<organism evidence="11 12">
    <name type="scientific">Metallosphaera tengchongensis</name>
    <dbReference type="NCBI Taxonomy" id="1532350"/>
    <lineage>
        <taxon>Archaea</taxon>
        <taxon>Thermoproteota</taxon>
        <taxon>Thermoprotei</taxon>
        <taxon>Sulfolobales</taxon>
        <taxon>Sulfolobaceae</taxon>
        <taxon>Metallosphaera</taxon>
    </lineage>
</organism>
<dbReference type="Gene3D" id="2.30.30.870">
    <property type="entry name" value="Pelota, domain A"/>
    <property type="match status" value="1"/>
</dbReference>
<evidence type="ECO:0000256" key="4">
    <source>
        <dbReference type="ARBA" id="ARBA00022490"/>
    </source>
</evidence>
<evidence type="ECO:0000256" key="5">
    <source>
        <dbReference type="ARBA" id="ARBA00022722"/>
    </source>
</evidence>
<comment type="domain">
    <text evidence="9">The N-terminal domain has the RNA-binding Sm fold. It harbors the endoribonuclease activity.</text>
</comment>
<dbReference type="InterPro" id="IPR004405">
    <property type="entry name" value="TF_pelota"/>
</dbReference>
<dbReference type="InterPro" id="IPR058547">
    <property type="entry name" value="Pelota_N"/>
</dbReference>
<keyword evidence="6 9" id="KW-0479">Metal-binding</keyword>
<dbReference type="InterPro" id="IPR038069">
    <property type="entry name" value="Pelota/DOM34_N"/>
</dbReference>
<dbReference type="GO" id="GO:0070966">
    <property type="term" value="P:nuclear-transcribed mRNA catabolic process, no-go decay"/>
    <property type="evidence" value="ECO:0007669"/>
    <property type="project" value="InterPro"/>
</dbReference>
<dbReference type="Gene3D" id="3.30.1330.30">
    <property type="match status" value="1"/>
</dbReference>
<dbReference type="SUPFAM" id="SSF159065">
    <property type="entry name" value="Dom34/Pelota N-terminal domain-like"/>
    <property type="match status" value="1"/>
</dbReference>
<evidence type="ECO:0000256" key="1">
    <source>
        <dbReference type="ARBA" id="ARBA00001968"/>
    </source>
</evidence>
<dbReference type="GeneID" id="55641175"/>
<evidence type="ECO:0000256" key="7">
    <source>
        <dbReference type="ARBA" id="ARBA00022759"/>
    </source>
</evidence>
<dbReference type="InterPro" id="IPR042226">
    <property type="entry name" value="eFR1_2_sf"/>
</dbReference>
<gene>
    <name evidence="9" type="primary">pelA</name>
    <name evidence="11" type="ORF">GWK48_04460</name>
</gene>
<keyword evidence="5 9" id="KW-0540">Nuclease</keyword>
<dbReference type="GO" id="GO:0005737">
    <property type="term" value="C:cytoplasm"/>
    <property type="evidence" value="ECO:0007669"/>
    <property type="project" value="UniProtKB-SubCell"/>
</dbReference>
<dbReference type="PANTHER" id="PTHR10853">
    <property type="entry name" value="PELOTA"/>
    <property type="match status" value="1"/>
</dbReference>
<dbReference type="GO" id="GO:0004519">
    <property type="term" value="F:endonuclease activity"/>
    <property type="evidence" value="ECO:0007669"/>
    <property type="project" value="UniProtKB-UniRule"/>
</dbReference>
<dbReference type="GO" id="GO:0071025">
    <property type="term" value="P:RNA surveillance"/>
    <property type="evidence" value="ECO:0007669"/>
    <property type="project" value="InterPro"/>
</dbReference>
<comment type="subunit">
    <text evidence="9">Monomer.</text>
</comment>
<proteinExistence type="inferred from homology"/>
<comment type="function">
    <text evidence="9">May function in recognizing stalled ribosomes, interact with stem-loop structures in stalled mRNA molecules, and effect endonucleolytic cleavage of the mRNA. May play a role in the release non-functional ribosomes and degradation of damaged mRNAs. Has endoribonuclease activity.</text>
</comment>
<dbReference type="EMBL" id="CP049074">
    <property type="protein sequence ID" value="QKQ99741.1"/>
    <property type="molecule type" value="Genomic_DNA"/>
</dbReference>
<evidence type="ECO:0000259" key="10">
    <source>
        <dbReference type="SMART" id="SM01194"/>
    </source>
</evidence>
<dbReference type="NCBIfam" id="TIGR00111">
    <property type="entry name" value="pelota"/>
    <property type="match status" value="1"/>
</dbReference>
<comment type="cofactor">
    <cofactor evidence="1 9">
        <name>a divalent metal cation</name>
        <dbReference type="ChEBI" id="CHEBI:60240"/>
    </cofactor>
</comment>
<name>A0A6N0NSR7_9CREN</name>
<dbReference type="Pfam" id="PF03465">
    <property type="entry name" value="eRF1_3"/>
    <property type="match status" value="1"/>
</dbReference>
<dbReference type="GO" id="GO:0016787">
    <property type="term" value="F:hydrolase activity"/>
    <property type="evidence" value="ECO:0007669"/>
    <property type="project" value="UniProtKB-KW"/>
</dbReference>
<dbReference type="EC" id="3.1.-.-" evidence="9"/>
<evidence type="ECO:0000256" key="8">
    <source>
        <dbReference type="ARBA" id="ARBA00022801"/>
    </source>
</evidence>
<dbReference type="InterPro" id="IPR029064">
    <property type="entry name" value="Ribosomal_eL30-like_sf"/>
</dbReference>
<dbReference type="Pfam" id="PF26356">
    <property type="entry name" value="Pelota_N"/>
    <property type="match status" value="1"/>
</dbReference>
<dbReference type="Gene3D" id="3.30.420.60">
    <property type="entry name" value="eRF1 domain 2"/>
    <property type="match status" value="1"/>
</dbReference>
<dbReference type="GO" id="GO:0070481">
    <property type="term" value="P:nuclear-transcribed mRNA catabolic process, non-stop decay"/>
    <property type="evidence" value="ECO:0007669"/>
    <property type="project" value="InterPro"/>
</dbReference>
<dbReference type="GO" id="GO:0046872">
    <property type="term" value="F:metal ion binding"/>
    <property type="evidence" value="ECO:0007669"/>
    <property type="project" value="UniProtKB-UniRule"/>
</dbReference>
<dbReference type="SUPFAM" id="SSF53137">
    <property type="entry name" value="Translational machinery components"/>
    <property type="match status" value="1"/>
</dbReference>
<evidence type="ECO:0000256" key="2">
    <source>
        <dbReference type="ARBA" id="ARBA00004496"/>
    </source>
</evidence>
<dbReference type="SMART" id="SM01194">
    <property type="entry name" value="eRF1_1"/>
    <property type="match status" value="1"/>
</dbReference>